<sequence>MPTKIKKPFYKRVWFWILVVIVIFLAIGANGSKTNNSTSSKVQTSKTKSKPKYAEVNKDLAKALKKDQSYANDDPTNFGYAKYIESIKYTGGSDITVNVNGAFKDVDNDVKTDVMNQTQNLAKMVLLNDKKISDDNAGEGLVVLVNNGGNSIGTSKALNHKEYSWD</sequence>
<name>A0A921LAS1_9LACO</name>
<accession>A0A921LAS1</accession>
<dbReference type="Proteomes" id="UP000747013">
    <property type="component" value="Unassembled WGS sequence"/>
</dbReference>
<evidence type="ECO:0000313" key="2">
    <source>
        <dbReference type="Proteomes" id="UP000747013"/>
    </source>
</evidence>
<gene>
    <name evidence="1" type="ORF">K8V88_11800</name>
</gene>
<dbReference type="AlphaFoldDB" id="A0A921LAS1"/>
<dbReference type="EMBL" id="DYWC01000278">
    <property type="protein sequence ID" value="HJF88108.1"/>
    <property type="molecule type" value="Genomic_DNA"/>
</dbReference>
<organism evidence="1 2">
    <name type="scientific">Companilactobacillus farciminis</name>
    <dbReference type="NCBI Taxonomy" id="1612"/>
    <lineage>
        <taxon>Bacteria</taxon>
        <taxon>Bacillati</taxon>
        <taxon>Bacillota</taxon>
        <taxon>Bacilli</taxon>
        <taxon>Lactobacillales</taxon>
        <taxon>Lactobacillaceae</taxon>
        <taxon>Companilactobacillus</taxon>
    </lineage>
</organism>
<proteinExistence type="predicted"/>
<reference evidence="1" key="1">
    <citation type="journal article" date="2021" name="PeerJ">
        <title>Extensive microbial diversity within the chicken gut microbiome revealed by metagenomics and culture.</title>
        <authorList>
            <person name="Gilroy R."/>
            <person name="Ravi A."/>
            <person name="Getino M."/>
            <person name="Pursley I."/>
            <person name="Horton D.L."/>
            <person name="Alikhan N.F."/>
            <person name="Baker D."/>
            <person name="Gharbi K."/>
            <person name="Hall N."/>
            <person name="Watson M."/>
            <person name="Adriaenssens E.M."/>
            <person name="Foster-Nyarko E."/>
            <person name="Jarju S."/>
            <person name="Secka A."/>
            <person name="Antonio M."/>
            <person name="Oren A."/>
            <person name="Chaudhuri R.R."/>
            <person name="La Ragione R."/>
            <person name="Hildebrand F."/>
            <person name="Pallen M.J."/>
        </authorList>
    </citation>
    <scope>NUCLEOTIDE SEQUENCE</scope>
    <source>
        <strain evidence="1">7886</strain>
    </source>
</reference>
<comment type="caution">
    <text evidence="1">The sequence shown here is derived from an EMBL/GenBank/DDBJ whole genome shotgun (WGS) entry which is preliminary data.</text>
</comment>
<evidence type="ECO:0000313" key="1">
    <source>
        <dbReference type="EMBL" id="HJF88108.1"/>
    </source>
</evidence>
<reference evidence="1" key="2">
    <citation type="submission" date="2021-09" db="EMBL/GenBank/DDBJ databases">
        <authorList>
            <person name="Gilroy R."/>
        </authorList>
    </citation>
    <scope>NUCLEOTIDE SEQUENCE</scope>
    <source>
        <strain evidence="1">7886</strain>
    </source>
</reference>
<protein>
    <submittedName>
        <fullName evidence="1">Uncharacterized protein</fullName>
    </submittedName>
</protein>